<feature type="region of interest" description="Disordered" evidence="1">
    <location>
        <begin position="76"/>
        <end position="118"/>
    </location>
</feature>
<feature type="region of interest" description="Disordered" evidence="1">
    <location>
        <begin position="232"/>
        <end position="275"/>
    </location>
</feature>
<name>K3X308_GLOUD</name>
<evidence type="ECO:0000313" key="4">
    <source>
        <dbReference type="Proteomes" id="UP000019132"/>
    </source>
</evidence>
<evidence type="ECO:0000259" key="2">
    <source>
        <dbReference type="Pfam" id="PF13936"/>
    </source>
</evidence>
<dbReference type="InterPro" id="IPR025246">
    <property type="entry name" value="IS30-like_HTH"/>
</dbReference>
<dbReference type="InterPro" id="IPR009057">
    <property type="entry name" value="Homeodomain-like_sf"/>
</dbReference>
<reference evidence="4" key="1">
    <citation type="journal article" date="2010" name="Genome Biol.">
        <title>Genome sequence of the necrotrophic plant pathogen Pythium ultimum reveals original pathogenicity mechanisms and effector repertoire.</title>
        <authorList>
            <person name="Levesque C.A."/>
            <person name="Brouwer H."/>
            <person name="Cano L."/>
            <person name="Hamilton J.P."/>
            <person name="Holt C."/>
            <person name="Huitema E."/>
            <person name="Raffaele S."/>
            <person name="Robideau G.P."/>
            <person name="Thines M."/>
            <person name="Win J."/>
            <person name="Zerillo M.M."/>
            <person name="Beakes G.W."/>
            <person name="Boore J.L."/>
            <person name="Busam D."/>
            <person name="Dumas B."/>
            <person name="Ferriera S."/>
            <person name="Fuerstenberg S.I."/>
            <person name="Gachon C.M."/>
            <person name="Gaulin E."/>
            <person name="Govers F."/>
            <person name="Grenville-Briggs L."/>
            <person name="Horner N."/>
            <person name="Hostetler J."/>
            <person name="Jiang R.H."/>
            <person name="Johnson J."/>
            <person name="Krajaejun T."/>
            <person name="Lin H."/>
            <person name="Meijer H.J."/>
            <person name="Moore B."/>
            <person name="Morris P."/>
            <person name="Phuntmart V."/>
            <person name="Puiu D."/>
            <person name="Shetty J."/>
            <person name="Stajich J.E."/>
            <person name="Tripathy S."/>
            <person name="Wawra S."/>
            <person name="van West P."/>
            <person name="Whitty B.R."/>
            <person name="Coutinho P.M."/>
            <person name="Henrissat B."/>
            <person name="Martin F."/>
            <person name="Thomas P.D."/>
            <person name="Tyler B.M."/>
            <person name="De Vries R.P."/>
            <person name="Kamoun S."/>
            <person name="Yandell M."/>
            <person name="Tisserat N."/>
            <person name="Buell C.R."/>
        </authorList>
    </citation>
    <scope>NUCLEOTIDE SEQUENCE</scope>
    <source>
        <strain evidence="4">DAOM:BR144</strain>
    </source>
</reference>
<feature type="compositionally biased region" description="Pro residues" evidence="1">
    <location>
        <begin position="265"/>
        <end position="275"/>
    </location>
</feature>
<dbReference type="AlphaFoldDB" id="K3X308"/>
<dbReference type="Proteomes" id="UP000019132">
    <property type="component" value="Unassembled WGS sequence"/>
</dbReference>
<dbReference type="SUPFAM" id="SSF46689">
    <property type="entry name" value="Homeodomain-like"/>
    <property type="match status" value="1"/>
</dbReference>
<feature type="domain" description="Transposase IS30-like HTH" evidence="2">
    <location>
        <begin position="3"/>
        <end position="43"/>
    </location>
</feature>
<evidence type="ECO:0000313" key="3">
    <source>
        <dbReference type="EnsemblProtists" id="PYU1_T011607"/>
    </source>
</evidence>
<reference evidence="3" key="3">
    <citation type="submission" date="2015-02" db="UniProtKB">
        <authorList>
            <consortium name="EnsemblProtists"/>
        </authorList>
    </citation>
    <scope>IDENTIFICATION</scope>
    <source>
        <strain evidence="3">DAOM BR144</strain>
    </source>
</reference>
<dbReference type="eggNOG" id="ENOG502T2Y8">
    <property type="taxonomic scope" value="Eukaryota"/>
</dbReference>
<feature type="compositionally biased region" description="Polar residues" evidence="1">
    <location>
        <begin position="85"/>
        <end position="115"/>
    </location>
</feature>
<dbReference type="VEuPathDB" id="FungiDB:PYU1_G011581"/>
<keyword evidence="4" id="KW-1185">Reference proteome</keyword>
<feature type="compositionally biased region" description="Basic and acidic residues" evidence="1">
    <location>
        <begin position="183"/>
        <end position="196"/>
    </location>
</feature>
<dbReference type="HOGENOM" id="CLU_1013651_0_0_1"/>
<reference evidence="4" key="2">
    <citation type="submission" date="2010-04" db="EMBL/GenBank/DDBJ databases">
        <authorList>
            <person name="Buell R."/>
            <person name="Hamilton J."/>
            <person name="Hostetler J."/>
        </authorList>
    </citation>
    <scope>NUCLEOTIDE SEQUENCE [LARGE SCALE GENOMIC DNA]</scope>
    <source>
        <strain evidence="4">DAOM:BR144</strain>
    </source>
</reference>
<sequence length="275" mass="29899">MPKGRVLTPEEREEIARMHDAGASGREIAKKIARSKTVVLNFLKNPAQYAQTKRSGRKRALSGDDERRLYAALFQKHSDADRNTDGSSAILTDDTSGAVDQSEGLQQRATLSPSHQIKKSAEQIRKEFNVPLSTRRVQQLLSEWRRQARKAQDNQQQLMTPGDAVVDQGSKERDTNSNSSEGRQSDDGHDGPERVADPGQTETFSEGFGCGSATVEGDKECHDLQHAITTTEVVSEETLAGGNITSSTEEAAAESPRRSTEAASSPPPPPASMEV</sequence>
<dbReference type="EMBL" id="GL376611">
    <property type="status" value="NOT_ANNOTATED_CDS"/>
    <property type="molecule type" value="Genomic_DNA"/>
</dbReference>
<dbReference type="Gene3D" id="1.10.10.60">
    <property type="entry name" value="Homeodomain-like"/>
    <property type="match status" value="1"/>
</dbReference>
<proteinExistence type="predicted"/>
<feature type="region of interest" description="Disordered" evidence="1">
    <location>
        <begin position="148"/>
        <end position="216"/>
    </location>
</feature>
<protein>
    <recommendedName>
        <fullName evidence="2">Transposase IS30-like HTH domain-containing protein</fullName>
    </recommendedName>
</protein>
<dbReference type="InParanoid" id="K3X308"/>
<organism evidence="3 4">
    <name type="scientific">Globisporangium ultimum (strain ATCC 200006 / CBS 805.95 / DAOM BR144)</name>
    <name type="common">Pythium ultimum</name>
    <dbReference type="NCBI Taxonomy" id="431595"/>
    <lineage>
        <taxon>Eukaryota</taxon>
        <taxon>Sar</taxon>
        <taxon>Stramenopiles</taxon>
        <taxon>Oomycota</taxon>
        <taxon>Peronosporomycetes</taxon>
        <taxon>Pythiales</taxon>
        <taxon>Pythiaceae</taxon>
        <taxon>Globisporangium</taxon>
    </lineage>
</organism>
<accession>K3X308</accession>
<feature type="compositionally biased region" description="Low complexity" evidence="1">
    <location>
        <begin position="245"/>
        <end position="254"/>
    </location>
</feature>
<evidence type="ECO:0000256" key="1">
    <source>
        <dbReference type="SAM" id="MobiDB-lite"/>
    </source>
</evidence>
<dbReference type="EnsemblProtists" id="PYU1_T011607">
    <property type="protein sequence ID" value="PYU1_T011607"/>
    <property type="gene ID" value="PYU1_G011581"/>
</dbReference>
<dbReference type="Pfam" id="PF13936">
    <property type="entry name" value="HTH_38"/>
    <property type="match status" value="1"/>
</dbReference>